<accession>A0A1G7URP7</accession>
<dbReference type="Proteomes" id="UP000199415">
    <property type="component" value="Unassembled WGS sequence"/>
</dbReference>
<keyword evidence="2" id="KW-1185">Reference proteome</keyword>
<dbReference type="AlphaFoldDB" id="A0A1G7URP7"/>
<dbReference type="STRING" id="1082479.SAMN05216241_11621"/>
<sequence>MSDDGAGNAGTAATSRGEILGLKAVLLELIAREMERGDSEAETKQAMVDRCLHILASMELPATDGEAAETVSAEAERTIFHLFSQVSASS</sequence>
<reference evidence="1 2" key="1">
    <citation type="submission" date="2016-10" db="EMBL/GenBank/DDBJ databases">
        <authorList>
            <person name="de Groot N.N."/>
        </authorList>
    </citation>
    <scope>NUCLEOTIDE SEQUENCE [LARGE SCALE GENOMIC DNA]</scope>
    <source>
        <strain evidence="1 2">DSM 25584</strain>
    </source>
</reference>
<evidence type="ECO:0000313" key="1">
    <source>
        <dbReference type="EMBL" id="SDG50166.1"/>
    </source>
</evidence>
<organism evidence="1 2">
    <name type="scientific">Limimonas halophila</name>
    <dbReference type="NCBI Taxonomy" id="1082479"/>
    <lineage>
        <taxon>Bacteria</taxon>
        <taxon>Pseudomonadati</taxon>
        <taxon>Pseudomonadota</taxon>
        <taxon>Alphaproteobacteria</taxon>
        <taxon>Rhodospirillales</taxon>
        <taxon>Rhodovibrionaceae</taxon>
        <taxon>Limimonas</taxon>
    </lineage>
</organism>
<proteinExistence type="predicted"/>
<name>A0A1G7URP7_9PROT</name>
<protein>
    <submittedName>
        <fullName evidence="1">Uncharacterized protein</fullName>
    </submittedName>
</protein>
<evidence type="ECO:0000313" key="2">
    <source>
        <dbReference type="Proteomes" id="UP000199415"/>
    </source>
</evidence>
<dbReference type="RefSeq" id="WP_090022116.1">
    <property type="nucleotide sequence ID" value="NZ_FNCE01000016.1"/>
</dbReference>
<gene>
    <name evidence="1" type="ORF">SAMN05216241_11621</name>
</gene>
<dbReference type="EMBL" id="FNCE01000016">
    <property type="protein sequence ID" value="SDG50166.1"/>
    <property type="molecule type" value="Genomic_DNA"/>
</dbReference>